<evidence type="ECO:0000256" key="3">
    <source>
        <dbReference type="ARBA" id="ARBA00022989"/>
    </source>
</evidence>
<dbReference type="GO" id="GO:0015499">
    <property type="term" value="F:formate transmembrane transporter activity"/>
    <property type="evidence" value="ECO:0007669"/>
    <property type="project" value="TreeGrafter"/>
</dbReference>
<keyword evidence="2 6" id="KW-0812">Transmembrane</keyword>
<proteinExistence type="inferred from homology"/>
<evidence type="ECO:0000313" key="8">
    <source>
        <dbReference type="Proteomes" id="UP000621436"/>
    </source>
</evidence>
<feature type="transmembrane region" description="Helical" evidence="6">
    <location>
        <begin position="160"/>
        <end position="179"/>
    </location>
</feature>
<sequence length="287" mass="30520">MEKSLLSPTEIIESTIEVGMKKVRRNTSQMFLLGVLAGIFIAFGGYLSTVVIHDFPIASNGLKSLLQGAIFPVGLILVVVAGAELFTGNNLIFIGALEGKVSKSELLKNWGLIYFGNFVGSVVFAWLIYQAGLFNTSGGELGAAHVSIAAGKASLTFGQAFFQGVLCNIAVCLAVWMAIGAKDMVGKSIAAWVPVMAFVTGSFEHSIANMYYFPAAIMARQEAAVAAIIGNEGLAGVSWTGLLYNLVPVTFGNIVGGAFLVGGAYWLVFLRKPKAIKRKLKRIRKTA</sequence>
<name>A0A931AU69_9FIRM</name>
<feature type="transmembrane region" description="Helical" evidence="6">
    <location>
        <begin position="69"/>
        <end position="97"/>
    </location>
</feature>
<reference evidence="7" key="1">
    <citation type="submission" date="2020-11" db="EMBL/GenBank/DDBJ databases">
        <title>Halonatronomonas betainensis gen. nov., sp. nov. a novel haloalkaliphilic representative of the family Halanaerobiacae capable of betaine degradation.</title>
        <authorList>
            <person name="Boltyanskaya Y."/>
            <person name="Kevbrin V."/>
            <person name="Detkova E."/>
            <person name="Grouzdev D.S."/>
            <person name="Koziaeva V."/>
            <person name="Zhilina T."/>
        </authorList>
    </citation>
    <scope>NUCLEOTIDE SEQUENCE</scope>
    <source>
        <strain evidence="7">Z-7014</strain>
    </source>
</reference>
<feature type="transmembrane region" description="Helical" evidence="6">
    <location>
        <begin position="246"/>
        <end position="270"/>
    </location>
</feature>
<evidence type="ECO:0000256" key="2">
    <source>
        <dbReference type="ARBA" id="ARBA00022692"/>
    </source>
</evidence>
<gene>
    <name evidence="7" type="ORF">I0Q91_06585</name>
</gene>
<dbReference type="AlphaFoldDB" id="A0A931AU69"/>
<dbReference type="PANTHER" id="PTHR30520:SF6">
    <property type="entry name" value="FORMATE_NITRATE FAMILY TRANSPORTER (EUROFUNG)"/>
    <property type="match status" value="1"/>
</dbReference>
<feature type="transmembrane region" description="Helical" evidence="6">
    <location>
        <begin position="30"/>
        <end position="49"/>
    </location>
</feature>
<comment type="caution">
    <text evidence="7">The sequence shown here is derived from an EMBL/GenBank/DDBJ whole genome shotgun (WGS) entry which is preliminary data.</text>
</comment>
<dbReference type="PROSITE" id="PS01005">
    <property type="entry name" value="FORMATE_NITRITE_TP_1"/>
    <property type="match status" value="1"/>
</dbReference>
<organism evidence="7 8">
    <name type="scientific">Halonatronomonas betaini</name>
    <dbReference type="NCBI Taxonomy" id="2778430"/>
    <lineage>
        <taxon>Bacteria</taxon>
        <taxon>Bacillati</taxon>
        <taxon>Bacillota</taxon>
        <taxon>Clostridia</taxon>
        <taxon>Halanaerobiales</taxon>
        <taxon>Halarsenatibacteraceae</taxon>
        <taxon>Halonatronomonas</taxon>
    </lineage>
</organism>
<keyword evidence="4 6" id="KW-0472">Membrane</keyword>
<dbReference type="RefSeq" id="WP_270453645.1">
    <property type="nucleotide sequence ID" value="NZ_JADPIE010000003.1"/>
</dbReference>
<evidence type="ECO:0000256" key="6">
    <source>
        <dbReference type="SAM" id="Phobius"/>
    </source>
</evidence>
<evidence type="ECO:0000256" key="5">
    <source>
        <dbReference type="ARBA" id="ARBA00049660"/>
    </source>
</evidence>
<dbReference type="Proteomes" id="UP000621436">
    <property type="component" value="Unassembled WGS sequence"/>
</dbReference>
<dbReference type="Pfam" id="PF01226">
    <property type="entry name" value="Form_Nir_trans"/>
    <property type="match status" value="1"/>
</dbReference>
<dbReference type="GO" id="GO:0005886">
    <property type="term" value="C:plasma membrane"/>
    <property type="evidence" value="ECO:0007669"/>
    <property type="project" value="TreeGrafter"/>
</dbReference>
<protein>
    <submittedName>
        <fullName evidence="7">Formate/nitrite transporter family protein</fullName>
    </submittedName>
</protein>
<accession>A0A931AU69</accession>
<dbReference type="EMBL" id="JADPIE010000003">
    <property type="protein sequence ID" value="MBF8436734.1"/>
    <property type="molecule type" value="Genomic_DNA"/>
</dbReference>
<evidence type="ECO:0000256" key="4">
    <source>
        <dbReference type="ARBA" id="ARBA00023136"/>
    </source>
</evidence>
<evidence type="ECO:0000256" key="1">
    <source>
        <dbReference type="ARBA" id="ARBA00004141"/>
    </source>
</evidence>
<comment type="subcellular location">
    <subcellularLocation>
        <location evidence="1">Membrane</location>
        <topology evidence="1">Multi-pass membrane protein</topology>
    </subcellularLocation>
</comment>
<dbReference type="InterPro" id="IPR023271">
    <property type="entry name" value="Aquaporin-like"/>
</dbReference>
<keyword evidence="8" id="KW-1185">Reference proteome</keyword>
<dbReference type="InterPro" id="IPR000292">
    <property type="entry name" value="For/NO2_transpt"/>
</dbReference>
<evidence type="ECO:0000313" key="7">
    <source>
        <dbReference type="EMBL" id="MBF8436734.1"/>
    </source>
</evidence>
<dbReference type="Gene3D" id="1.20.1080.10">
    <property type="entry name" value="Glycerol uptake facilitator protein"/>
    <property type="match status" value="1"/>
</dbReference>
<dbReference type="PANTHER" id="PTHR30520">
    <property type="entry name" value="FORMATE TRANSPORTER-RELATED"/>
    <property type="match status" value="1"/>
</dbReference>
<comment type="similarity">
    <text evidence="5">Belongs to the FNT transporter (TC 1.A.16) family.</text>
</comment>
<feature type="transmembrane region" description="Helical" evidence="6">
    <location>
        <begin position="109"/>
        <end position="129"/>
    </location>
</feature>
<keyword evidence="3 6" id="KW-1133">Transmembrane helix</keyword>
<dbReference type="InterPro" id="IPR024002">
    <property type="entry name" value="For/NO2_transpt_CS"/>
</dbReference>
<feature type="transmembrane region" description="Helical" evidence="6">
    <location>
        <begin position="191"/>
        <end position="213"/>
    </location>
</feature>